<keyword evidence="3" id="KW-1185">Reference proteome</keyword>
<accession>A0AA89AQN9</accession>
<dbReference type="Proteomes" id="UP001188597">
    <property type="component" value="Unassembled WGS sequence"/>
</dbReference>
<dbReference type="AlphaFoldDB" id="A0AA89AQN9"/>
<evidence type="ECO:0000259" key="1">
    <source>
        <dbReference type="Pfam" id="PF03101"/>
    </source>
</evidence>
<dbReference type="PANTHER" id="PTHR46328">
    <property type="entry name" value="FAR-RED IMPAIRED RESPONSIVE (FAR1) FAMILY PROTEIN-RELATED"/>
    <property type="match status" value="1"/>
</dbReference>
<sequence length="275" mass="32112">MADTRRTRMVSQSFELIELIDENVCFIDDDIHDTLILDEAQNVRLNEDDIHDTFMHDEVEADDHDVRGVSRYDDDVKTPREGEAYRNFEERKIFDTQEAAYEFYNQYDLLNGFGTRKHNAHKIMAIDVIFRRQFVCNKQGFKKLDDKTLNGNENRRTDLRTGCEAMMQVTLSKKLEVWVVDNKYHRTNLCKSLVSDLSNESLKPSQITRVVNVMKPSEEADETPRECSSIIRIERKNNVGIFFYGIIKHFQEKAMCKKPGILIPNFWGKSDAIIS</sequence>
<proteinExistence type="predicted"/>
<gene>
    <name evidence="2" type="ORF">RJ639_014902</name>
</gene>
<evidence type="ECO:0000313" key="3">
    <source>
        <dbReference type="Proteomes" id="UP001188597"/>
    </source>
</evidence>
<dbReference type="EMBL" id="JAVXUP010001711">
    <property type="protein sequence ID" value="KAK3008851.1"/>
    <property type="molecule type" value="Genomic_DNA"/>
</dbReference>
<protein>
    <recommendedName>
        <fullName evidence="1">FAR1 domain-containing protein</fullName>
    </recommendedName>
</protein>
<reference evidence="2" key="1">
    <citation type="submission" date="2022-12" db="EMBL/GenBank/DDBJ databases">
        <title>Draft genome assemblies for two species of Escallonia (Escalloniales).</title>
        <authorList>
            <person name="Chanderbali A."/>
            <person name="Dervinis C."/>
            <person name="Anghel I."/>
            <person name="Soltis D."/>
            <person name="Soltis P."/>
            <person name="Zapata F."/>
        </authorList>
    </citation>
    <scope>NUCLEOTIDE SEQUENCE</scope>
    <source>
        <strain evidence="2">UCBG64.0493</strain>
        <tissue evidence="2">Leaf</tissue>
    </source>
</reference>
<dbReference type="Pfam" id="PF03101">
    <property type="entry name" value="FAR1"/>
    <property type="match status" value="1"/>
</dbReference>
<organism evidence="2 3">
    <name type="scientific">Escallonia herrerae</name>
    <dbReference type="NCBI Taxonomy" id="1293975"/>
    <lineage>
        <taxon>Eukaryota</taxon>
        <taxon>Viridiplantae</taxon>
        <taxon>Streptophyta</taxon>
        <taxon>Embryophyta</taxon>
        <taxon>Tracheophyta</taxon>
        <taxon>Spermatophyta</taxon>
        <taxon>Magnoliopsida</taxon>
        <taxon>eudicotyledons</taxon>
        <taxon>Gunneridae</taxon>
        <taxon>Pentapetalae</taxon>
        <taxon>asterids</taxon>
        <taxon>campanulids</taxon>
        <taxon>Escalloniales</taxon>
        <taxon>Escalloniaceae</taxon>
        <taxon>Escallonia</taxon>
    </lineage>
</organism>
<dbReference type="InterPro" id="IPR004330">
    <property type="entry name" value="FAR1_DNA_bnd_dom"/>
</dbReference>
<feature type="domain" description="FAR1" evidence="1">
    <location>
        <begin position="102"/>
        <end position="181"/>
    </location>
</feature>
<evidence type="ECO:0000313" key="2">
    <source>
        <dbReference type="EMBL" id="KAK3008851.1"/>
    </source>
</evidence>
<name>A0AA89AQN9_9ASTE</name>
<dbReference type="PANTHER" id="PTHR46328:SF41">
    <property type="entry name" value="FAR1 DNA BINDING DOMAIN, FHY3_FAR1 FAMILY-RELATED"/>
    <property type="match status" value="1"/>
</dbReference>
<comment type="caution">
    <text evidence="2">The sequence shown here is derived from an EMBL/GenBank/DDBJ whole genome shotgun (WGS) entry which is preliminary data.</text>
</comment>